<reference evidence="2" key="1">
    <citation type="journal article" date="2020" name="Nat. Commun.">
        <title>Large-scale genome sequencing of mycorrhizal fungi provides insights into the early evolution of symbiotic traits.</title>
        <authorList>
            <person name="Miyauchi S."/>
            <person name="Kiss E."/>
            <person name="Kuo A."/>
            <person name="Drula E."/>
            <person name="Kohler A."/>
            <person name="Sanchez-Garcia M."/>
            <person name="Morin E."/>
            <person name="Andreopoulos B."/>
            <person name="Barry K.W."/>
            <person name="Bonito G."/>
            <person name="Buee M."/>
            <person name="Carver A."/>
            <person name="Chen C."/>
            <person name="Cichocki N."/>
            <person name="Clum A."/>
            <person name="Culley D."/>
            <person name="Crous P.W."/>
            <person name="Fauchery L."/>
            <person name="Girlanda M."/>
            <person name="Hayes R.D."/>
            <person name="Keri Z."/>
            <person name="LaButti K."/>
            <person name="Lipzen A."/>
            <person name="Lombard V."/>
            <person name="Magnuson J."/>
            <person name="Maillard F."/>
            <person name="Murat C."/>
            <person name="Nolan M."/>
            <person name="Ohm R.A."/>
            <person name="Pangilinan J."/>
            <person name="Pereira M.F."/>
            <person name="Perotto S."/>
            <person name="Peter M."/>
            <person name="Pfister S."/>
            <person name="Riley R."/>
            <person name="Sitrit Y."/>
            <person name="Stielow J.B."/>
            <person name="Szollosi G."/>
            <person name="Zifcakova L."/>
            <person name="Stursova M."/>
            <person name="Spatafora J.W."/>
            <person name="Tedersoo L."/>
            <person name="Vaario L.M."/>
            <person name="Yamada A."/>
            <person name="Yan M."/>
            <person name="Wang P."/>
            <person name="Xu J."/>
            <person name="Bruns T."/>
            <person name="Baldrian P."/>
            <person name="Vilgalys R."/>
            <person name="Dunand C."/>
            <person name="Henrissat B."/>
            <person name="Grigoriev I.V."/>
            <person name="Hibbett D."/>
            <person name="Nagy L.G."/>
            <person name="Martin F.M."/>
        </authorList>
    </citation>
    <scope>NUCLEOTIDE SEQUENCE</scope>
    <source>
        <strain evidence="2">UH-Tt-Lm1</strain>
    </source>
</reference>
<dbReference type="EMBL" id="WIUZ02000002">
    <property type="protein sequence ID" value="KAF9791113.1"/>
    <property type="molecule type" value="Genomic_DNA"/>
</dbReference>
<gene>
    <name evidence="2" type="ORF">BJ322DRAFT_1039820</name>
</gene>
<comment type="caution">
    <text evidence="2">The sequence shown here is derived from an EMBL/GenBank/DDBJ whole genome shotgun (WGS) entry which is preliminary data.</text>
</comment>
<accession>A0A9P6HN40</accession>
<evidence type="ECO:0000256" key="1">
    <source>
        <dbReference type="SAM" id="MobiDB-lite"/>
    </source>
</evidence>
<name>A0A9P6HN40_9AGAM</name>
<feature type="region of interest" description="Disordered" evidence="1">
    <location>
        <begin position="1"/>
        <end position="72"/>
    </location>
</feature>
<reference evidence="2" key="2">
    <citation type="submission" date="2020-11" db="EMBL/GenBank/DDBJ databases">
        <authorList>
            <consortium name="DOE Joint Genome Institute"/>
            <person name="Kuo A."/>
            <person name="Miyauchi S."/>
            <person name="Kiss E."/>
            <person name="Drula E."/>
            <person name="Kohler A."/>
            <person name="Sanchez-Garcia M."/>
            <person name="Andreopoulos B."/>
            <person name="Barry K.W."/>
            <person name="Bonito G."/>
            <person name="Buee M."/>
            <person name="Carver A."/>
            <person name="Chen C."/>
            <person name="Cichocki N."/>
            <person name="Clum A."/>
            <person name="Culley D."/>
            <person name="Crous P.W."/>
            <person name="Fauchery L."/>
            <person name="Girlanda M."/>
            <person name="Hayes R."/>
            <person name="Keri Z."/>
            <person name="Labutti K."/>
            <person name="Lipzen A."/>
            <person name="Lombard V."/>
            <person name="Magnuson J."/>
            <person name="Maillard F."/>
            <person name="Morin E."/>
            <person name="Murat C."/>
            <person name="Nolan M."/>
            <person name="Ohm R."/>
            <person name="Pangilinan J."/>
            <person name="Pereira M."/>
            <person name="Perotto S."/>
            <person name="Peter M."/>
            <person name="Riley R."/>
            <person name="Sitrit Y."/>
            <person name="Stielow B."/>
            <person name="Szollosi G."/>
            <person name="Zifcakova L."/>
            <person name="Stursova M."/>
            <person name="Spatafora J.W."/>
            <person name="Tedersoo L."/>
            <person name="Vaario L.-M."/>
            <person name="Yamada A."/>
            <person name="Yan M."/>
            <person name="Wang P."/>
            <person name="Xu J."/>
            <person name="Bruns T."/>
            <person name="Baldrian P."/>
            <person name="Vilgalys R."/>
            <person name="Henrissat B."/>
            <person name="Grigoriev I.V."/>
            <person name="Hibbett D."/>
            <person name="Nagy L.G."/>
            <person name="Martin F.M."/>
        </authorList>
    </citation>
    <scope>NUCLEOTIDE SEQUENCE</scope>
    <source>
        <strain evidence="2">UH-Tt-Lm1</strain>
    </source>
</reference>
<evidence type="ECO:0000313" key="2">
    <source>
        <dbReference type="EMBL" id="KAF9791113.1"/>
    </source>
</evidence>
<feature type="compositionally biased region" description="Basic and acidic residues" evidence="1">
    <location>
        <begin position="1"/>
        <end position="10"/>
    </location>
</feature>
<sequence length="206" mass="23318">MSGQERESKAQDPNLDPYSLDPRILFPPNPFPDVTSPRTPLPASVRSSVGPQRATNRAKKTRKRNAVRSTKKTCGIGEGRRKDSWDVILVHFRARLREIVRNGQSPQKLTPKKDLVSKIVRLVREELKRSPLHDAKAGEGNRPRNVEDYLTGILREIILVEPTPTPRQEGSEETNMKVVVFARSKHFCTQSRPGLPIWLRCSCGHT</sequence>
<protein>
    <submittedName>
        <fullName evidence="2">Uncharacterized protein</fullName>
    </submittedName>
</protein>
<organism evidence="2 3">
    <name type="scientific">Thelephora terrestris</name>
    <dbReference type="NCBI Taxonomy" id="56493"/>
    <lineage>
        <taxon>Eukaryota</taxon>
        <taxon>Fungi</taxon>
        <taxon>Dikarya</taxon>
        <taxon>Basidiomycota</taxon>
        <taxon>Agaricomycotina</taxon>
        <taxon>Agaricomycetes</taxon>
        <taxon>Thelephorales</taxon>
        <taxon>Thelephoraceae</taxon>
        <taxon>Thelephora</taxon>
    </lineage>
</organism>
<evidence type="ECO:0000313" key="3">
    <source>
        <dbReference type="Proteomes" id="UP000736335"/>
    </source>
</evidence>
<proteinExistence type="predicted"/>
<dbReference type="Proteomes" id="UP000736335">
    <property type="component" value="Unassembled WGS sequence"/>
</dbReference>
<keyword evidence="3" id="KW-1185">Reference proteome</keyword>
<dbReference type="AlphaFoldDB" id="A0A9P6HN40"/>
<feature type="compositionally biased region" description="Basic residues" evidence="1">
    <location>
        <begin position="56"/>
        <end position="71"/>
    </location>
</feature>